<feature type="domain" description="Amine oxidase" evidence="1">
    <location>
        <begin position="12"/>
        <end position="399"/>
    </location>
</feature>
<gene>
    <name evidence="2" type="ORF">JOM49_005936</name>
</gene>
<protein>
    <submittedName>
        <fullName evidence="2">Phytoene dehydrogenase-like protein</fullName>
    </submittedName>
</protein>
<name>A0ABS4PYA5_9PSEU</name>
<dbReference type="InterPro" id="IPR002937">
    <property type="entry name" value="Amino_oxidase"/>
</dbReference>
<dbReference type="SUPFAM" id="SSF51905">
    <property type="entry name" value="FAD/NAD(P)-binding domain"/>
    <property type="match status" value="1"/>
</dbReference>
<sequence length="404" mass="42592">MAQDVVVIGAGLAGLAAAGELIRRGVSTTVLEASDEVGGRVRTDLVDGFRLDRGFQVLLPAYPAVRSTMDLDALRLRSFTRGALTAGGELLAPPWQPKALAGLARFAAKAPLSGVGTLALSARDLLLPSSRLRRPLNRTIAAELSRSRVSGALVEQVLRPFLAGVFLDRDLSTDARVFHLIWRCFLLGGGAVPELGMRELPRQLAAGLPAGTVHFGRAVTHAGPNLVRLADGEQLRARAVVVATDGTTAAQLLPGVTAPDWHAVTTFYFTTGEPPLRAPTLVLDGASGLLLNTAVMSEVSPAYAPDGRALIAASVPERLDVTEDEVREQLAKLYGTSTTDWSPLATYRIERALPVMAAGHPLTRAVRLDAGLYVCGDHRDTSSLQGALVSGRRAAKAVLADLGC</sequence>
<comment type="caution">
    <text evidence="2">The sequence shown here is derived from an EMBL/GenBank/DDBJ whole genome shotgun (WGS) entry which is preliminary data.</text>
</comment>
<keyword evidence="3" id="KW-1185">Reference proteome</keyword>
<dbReference type="PRINTS" id="PR00419">
    <property type="entry name" value="ADXRDTASE"/>
</dbReference>
<dbReference type="EMBL" id="JAGGMS010000001">
    <property type="protein sequence ID" value="MBP2184410.1"/>
    <property type="molecule type" value="Genomic_DNA"/>
</dbReference>
<accession>A0ABS4PYA5</accession>
<dbReference type="PANTHER" id="PTHR42841">
    <property type="entry name" value="AMINE OXIDASE"/>
    <property type="match status" value="1"/>
</dbReference>
<dbReference type="Pfam" id="PF01593">
    <property type="entry name" value="Amino_oxidase"/>
    <property type="match status" value="1"/>
</dbReference>
<dbReference type="RefSeq" id="WP_209667429.1">
    <property type="nucleotide sequence ID" value="NZ_JAGGMS010000001.1"/>
</dbReference>
<evidence type="ECO:0000313" key="2">
    <source>
        <dbReference type="EMBL" id="MBP2184410.1"/>
    </source>
</evidence>
<proteinExistence type="predicted"/>
<evidence type="ECO:0000259" key="1">
    <source>
        <dbReference type="Pfam" id="PF01593"/>
    </source>
</evidence>
<evidence type="ECO:0000313" key="3">
    <source>
        <dbReference type="Proteomes" id="UP000741013"/>
    </source>
</evidence>
<dbReference type="Gene3D" id="3.50.50.60">
    <property type="entry name" value="FAD/NAD(P)-binding domain"/>
    <property type="match status" value="1"/>
</dbReference>
<dbReference type="InterPro" id="IPR036188">
    <property type="entry name" value="FAD/NAD-bd_sf"/>
</dbReference>
<organism evidence="2 3">
    <name type="scientific">Amycolatopsis magusensis</name>
    <dbReference type="NCBI Taxonomy" id="882444"/>
    <lineage>
        <taxon>Bacteria</taxon>
        <taxon>Bacillati</taxon>
        <taxon>Actinomycetota</taxon>
        <taxon>Actinomycetes</taxon>
        <taxon>Pseudonocardiales</taxon>
        <taxon>Pseudonocardiaceae</taxon>
        <taxon>Amycolatopsis</taxon>
    </lineage>
</organism>
<dbReference type="Proteomes" id="UP000741013">
    <property type="component" value="Unassembled WGS sequence"/>
</dbReference>
<reference evidence="2 3" key="1">
    <citation type="submission" date="2021-03" db="EMBL/GenBank/DDBJ databases">
        <title>Sequencing the genomes of 1000 actinobacteria strains.</title>
        <authorList>
            <person name="Klenk H.-P."/>
        </authorList>
    </citation>
    <scope>NUCLEOTIDE SEQUENCE [LARGE SCALE GENOMIC DNA]</scope>
    <source>
        <strain evidence="2 3">DSM 45510</strain>
    </source>
</reference>